<protein>
    <submittedName>
        <fullName evidence="2">Sphingosine-1-phosphate phosphatase 1</fullName>
    </submittedName>
</protein>
<feature type="region of interest" description="Disordered" evidence="1">
    <location>
        <begin position="1"/>
        <end position="33"/>
    </location>
</feature>
<name>A0AA41N3J9_SCICA</name>
<evidence type="ECO:0000313" key="2">
    <source>
        <dbReference type="EMBL" id="MBZ3883101.1"/>
    </source>
</evidence>
<dbReference type="EMBL" id="JAATJV010385244">
    <property type="protein sequence ID" value="MBZ3883101.1"/>
    <property type="molecule type" value="Genomic_DNA"/>
</dbReference>
<dbReference type="AlphaFoldDB" id="A0AA41N3J9"/>
<feature type="compositionally biased region" description="Polar residues" evidence="1">
    <location>
        <begin position="15"/>
        <end position="33"/>
    </location>
</feature>
<sequence>MAVRRDRGSPVAQERPQSALSQARTSAAPLTSCRTGWRRAGPGLIAAHGLPALQLADGRRGRAGSLEQLAVLLPVLLLNGVGQRTLLHHVLLFLNLEPGRPRGSQASDHLGAGHVPGPVHQGHHLLSQPCSPTVVKLEVFYNSEYSMPSTHAMSGTAIPISHLCPLAVSSCIGTDSYFLLVFSSLPK</sequence>
<evidence type="ECO:0000256" key="1">
    <source>
        <dbReference type="SAM" id="MobiDB-lite"/>
    </source>
</evidence>
<evidence type="ECO:0000313" key="3">
    <source>
        <dbReference type="Proteomes" id="UP001166674"/>
    </source>
</evidence>
<dbReference type="Proteomes" id="UP001166674">
    <property type="component" value="Unassembled WGS sequence"/>
</dbReference>
<reference evidence="2" key="1">
    <citation type="submission" date="2020-03" db="EMBL/GenBank/DDBJ databases">
        <title>Studies in the Genomics of Life Span.</title>
        <authorList>
            <person name="Glass D."/>
        </authorList>
    </citation>
    <scope>NUCLEOTIDE SEQUENCE</scope>
    <source>
        <strain evidence="2">SUZIE</strain>
        <tissue evidence="2">Muscle</tissue>
    </source>
</reference>
<organism evidence="2 3">
    <name type="scientific">Sciurus carolinensis</name>
    <name type="common">Eastern gray squirrel</name>
    <dbReference type="NCBI Taxonomy" id="30640"/>
    <lineage>
        <taxon>Eukaryota</taxon>
        <taxon>Metazoa</taxon>
        <taxon>Chordata</taxon>
        <taxon>Craniata</taxon>
        <taxon>Vertebrata</taxon>
        <taxon>Euteleostomi</taxon>
        <taxon>Mammalia</taxon>
        <taxon>Eutheria</taxon>
        <taxon>Euarchontoglires</taxon>
        <taxon>Glires</taxon>
        <taxon>Rodentia</taxon>
        <taxon>Sciuromorpha</taxon>
        <taxon>Sciuridae</taxon>
        <taxon>Sciurinae</taxon>
        <taxon>Sciurini</taxon>
        <taxon>Sciurus</taxon>
    </lineage>
</organism>
<accession>A0AA41N3J9</accession>
<proteinExistence type="predicted"/>
<gene>
    <name evidence="2" type="ORF">SUZIE_171250</name>
</gene>
<keyword evidence="3" id="KW-1185">Reference proteome</keyword>
<comment type="caution">
    <text evidence="2">The sequence shown here is derived from an EMBL/GenBank/DDBJ whole genome shotgun (WGS) entry which is preliminary data.</text>
</comment>